<keyword evidence="3" id="KW-1185">Reference proteome</keyword>
<protein>
    <submittedName>
        <fullName evidence="2">Uncharacterized protein</fullName>
    </submittedName>
</protein>
<comment type="caution">
    <text evidence="2">The sequence shown here is derived from an EMBL/GenBank/DDBJ whole genome shotgun (WGS) entry which is preliminary data.</text>
</comment>
<evidence type="ECO:0000256" key="1">
    <source>
        <dbReference type="SAM" id="MobiDB-lite"/>
    </source>
</evidence>
<feature type="region of interest" description="Disordered" evidence="1">
    <location>
        <begin position="110"/>
        <end position="134"/>
    </location>
</feature>
<organism evidence="2 3">
    <name type="scientific">Euplotes crassus</name>
    <dbReference type="NCBI Taxonomy" id="5936"/>
    <lineage>
        <taxon>Eukaryota</taxon>
        <taxon>Sar</taxon>
        <taxon>Alveolata</taxon>
        <taxon>Ciliophora</taxon>
        <taxon>Intramacronucleata</taxon>
        <taxon>Spirotrichea</taxon>
        <taxon>Hypotrichia</taxon>
        <taxon>Euplotida</taxon>
        <taxon>Euplotidae</taxon>
        <taxon>Moneuplotes</taxon>
    </lineage>
</organism>
<gene>
    <name evidence="2" type="ORF">ECRASSUSDP1_LOCUS2554</name>
</gene>
<dbReference type="AlphaFoldDB" id="A0AAD1X599"/>
<reference evidence="2" key="1">
    <citation type="submission" date="2023-07" db="EMBL/GenBank/DDBJ databases">
        <authorList>
            <consortium name="AG Swart"/>
            <person name="Singh M."/>
            <person name="Singh A."/>
            <person name="Seah K."/>
            <person name="Emmerich C."/>
        </authorList>
    </citation>
    <scope>NUCLEOTIDE SEQUENCE</scope>
    <source>
        <strain evidence="2">DP1</strain>
    </source>
</reference>
<evidence type="ECO:0000313" key="2">
    <source>
        <dbReference type="EMBL" id="CAI2361244.1"/>
    </source>
</evidence>
<accession>A0AAD1X599</accession>
<dbReference type="EMBL" id="CAMPGE010002440">
    <property type="protein sequence ID" value="CAI2361244.1"/>
    <property type="molecule type" value="Genomic_DNA"/>
</dbReference>
<proteinExistence type="predicted"/>
<evidence type="ECO:0000313" key="3">
    <source>
        <dbReference type="Proteomes" id="UP001295684"/>
    </source>
</evidence>
<feature type="region of interest" description="Disordered" evidence="1">
    <location>
        <begin position="171"/>
        <end position="191"/>
    </location>
</feature>
<name>A0AAD1X599_EUPCR</name>
<dbReference type="Proteomes" id="UP001295684">
    <property type="component" value="Unassembled WGS sequence"/>
</dbReference>
<sequence>MHPTTRWLAVDLTGHSKKVIITQRRSLRHGSDERRLKSSCISTFSSRISSTSGSIELDDIPKVEPIHCQLSKNKGEAETRVSSDCSAKNISLVNTEGSCSPEFFDIFPEIGQEGNDSDSMENESGVKKQRSKSRKDRGRLIVLTKYTNDGVDEQDDLLNADKIPSRTVQKIPSSIQSHVMPQSPTTPNSIKLTFPWRKYNERESMPKNSKTLKNPRFEKILVPDDLDYWLPSSYEELMNEEKTEDSISNLLEMSNTFGQKAPDIQEKDLHERYVKLKDKMKEIQRPTNLCAPKSLSQRKSECDFNTSKKSTKIKSRFFVRNKKNSSTKKLMLSKINLMVPKDNSKEPSHNEEIISYNSSATPLEGINEMKSGERLTDPTGFLVYKPREIKAQPKNKHEMEAIGFIDHEFQFVLPNCDLEPTKKTKNILSLEKLNIFKLLEKESPHQPDIDKSFALNLIKEITEIEMSKYQHDPLMKKVVTKILEKGTLQSK</sequence>